<dbReference type="RefSeq" id="WP_011991115.1">
    <property type="nucleotide sequence ID" value="NC_009712.1"/>
</dbReference>
<organism evidence="1 2">
    <name type="scientific">Methanoregula boonei (strain DSM 21154 / JCM 14090 / 6A8)</name>
    <dbReference type="NCBI Taxonomy" id="456442"/>
    <lineage>
        <taxon>Archaea</taxon>
        <taxon>Methanobacteriati</taxon>
        <taxon>Methanobacteriota</taxon>
        <taxon>Stenosarchaea group</taxon>
        <taxon>Methanomicrobia</taxon>
        <taxon>Methanomicrobiales</taxon>
        <taxon>Methanoregulaceae</taxon>
        <taxon>Methanoregula</taxon>
    </lineage>
</organism>
<evidence type="ECO:0008006" key="3">
    <source>
        <dbReference type="Google" id="ProtNLM"/>
    </source>
</evidence>
<name>A7I4G6_METB6</name>
<gene>
    <name evidence="1" type="ordered locus">Mboo_0103</name>
</gene>
<dbReference type="eggNOG" id="arCOG03940">
    <property type="taxonomic scope" value="Archaea"/>
</dbReference>
<dbReference type="HOGENOM" id="CLU_2420024_0_0_2"/>
<dbReference type="EMBL" id="CP000780">
    <property type="protein sequence ID" value="ABS54627.1"/>
    <property type="molecule type" value="Genomic_DNA"/>
</dbReference>
<keyword evidence="2" id="KW-1185">Reference proteome</keyword>
<evidence type="ECO:0000313" key="2">
    <source>
        <dbReference type="Proteomes" id="UP000002408"/>
    </source>
</evidence>
<dbReference type="AlphaFoldDB" id="A7I4G6"/>
<dbReference type="Proteomes" id="UP000002408">
    <property type="component" value="Chromosome"/>
</dbReference>
<reference evidence="2" key="1">
    <citation type="journal article" date="2015" name="Microbiology">
        <title>Genome of Methanoregula boonei 6A8 reveals adaptations to oligotrophic peatland environments.</title>
        <authorList>
            <person name="Braeuer S."/>
            <person name="Cadillo-Quiroz H."/>
            <person name="Kyrpides N."/>
            <person name="Woyke T."/>
            <person name="Goodwin L."/>
            <person name="Detter C."/>
            <person name="Podell S."/>
            <person name="Yavitt J.B."/>
            <person name="Zinder S.H."/>
        </authorList>
    </citation>
    <scope>NUCLEOTIDE SEQUENCE [LARGE SCALE GENOMIC DNA]</scope>
    <source>
        <strain evidence="2">DSM 21154 / JCM 14090 / 6A8</strain>
    </source>
</reference>
<proteinExistence type="predicted"/>
<sequence>MTDVMDKRAELTEKVMVSAEIKQVLYSYKKPGERLGDVVDRLIRDRKRDEFIEHLDRIAREGDFVPLDSDPEIAAIKKEAARAGKHRQKSIAVH</sequence>
<accession>A7I4G6</accession>
<dbReference type="GeneID" id="5412258"/>
<dbReference type="KEGG" id="mbn:Mboo_0103"/>
<protein>
    <recommendedName>
        <fullName evidence="3">Antitoxin</fullName>
    </recommendedName>
</protein>
<evidence type="ECO:0000313" key="1">
    <source>
        <dbReference type="EMBL" id="ABS54627.1"/>
    </source>
</evidence>